<feature type="compositionally biased region" description="Polar residues" evidence="5">
    <location>
        <begin position="14"/>
        <end position="27"/>
    </location>
</feature>
<organism evidence="7 8">
    <name type="scientific">Marasmiellus scandens</name>
    <dbReference type="NCBI Taxonomy" id="2682957"/>
    <lineage>
        <taxon>Eukaryota</taxon>
        <taxon>Fungi</taxon>
        <taxon>Dikarya</taxon>
        <taxon>Basidiomycota</taxon>
        <taxon>Agaricomycotina</taxon>
        <taxon>Agaricomycetes</taxon>
        <taxon>Agaricomycetidae</taxon>
        <taxon>Agaricales</taxon>
        <taxon>Marasmiineae</taxon>
        <taxon>Omphalotaceae</taxon>
        <taxon>Marasmiellus</taxon>
    </lineage>
</organism>
<evidence type="ECO:0000256" key="4">
    <source>
        <dbReference type="ARBA" id="ARBA00023242"/>
    </source>
</evidence>
<dbReference type="Pfam" id="PF08265">
    <property type="entry name" value="YL1_C"/>
    <property type="match status" value="1"/>
</dbReference>
<protein>
    <submittedName>
        <fullName evidence="7">Chromatin-remodeling complex subunit ies6</fullName>
    </submittedName>
</protein>
<accession>A0ABR1JCA4</accession>
<keyword evidence="8" id="KW-1185">Reference proteome</keyword>
<proteinExistence type="predicted"/>
<comment type="caution">
    <text evidence="7">The sequence shown here is derived from an EMBL/GenBank/DDBJ whole genome shotgun (WGS) entry which is preliminary data.</text>
</comment>
<keyword evidence="3" id="KW-0804">Transcription</keyword>
<dbReference type="InterPro" id="IPR013272">
    <property type="entry name" value="Vps72/YL1_C"/>
</dbReference>
<evidence type="ECO:0000256" key="3">
    <source>
        <dbReference type="ARBA" id="ARBA00023163"/>
    </source>
</evidence>
<evidence type="ECO:0000256" key="2">
    <source>
        <dbReference type="ARBA" id="ARBA00023015"/>
    </source>
</evidence>
<dbReference type="PANTHER" id="PTHR31200:SF1">
    <property type="entry name" value="INO80 COMPLEX SUBUNIT C"/>
    <property type="match status" value="1"/>
</dbReference>
<feature type="compositionally biased region" description="Basic and acidic residues" evidence="5">
    <location>
        <begin position="60"/>
        <end position="82"/>
    </location>
</feature>
<evidence type="ECO:0000313" key="7">
    <source>
        <dbReference type="EMBL" id="KAK7457061.1"/>
    </source>
</evidence>
<keyword evidence="4" id="KW-0539">Nucleus</keyword>
<dbReference type="PANTHER" id="PTHR31200">
    <property type="entry name" value="INO80 COMPLEX SUBUNIT C"/>
    <property type="match status" value="1"/>
</dbReference>
<name>A0ABR1JCA4_9AGAR</name>
<sequence length="206" mass="22938">MPPKGVKRKAAGDTSGTATPSQPSLAEQLSYLHLPRPFKNPYYTKNINRRAKNLKNVMAQEREREKVERERKREREREKQTRLEAGNSKEGSENGAAGGSMDAEGESAKQKDPDAMDVDSTGLNVNGTHNEEEVEEDIPTYISIEAPPSFLPQKHYCDLTGLEAPYTDPHTGLRYHDRHVYALIKGLSASTAKEYLSARGVNSIVK</sequence>
<evidence type="ECO:0000256" key="5">
    <source>
        <dbReference type="SAM" id="MobiDB-lite"/>
    </source>
</evidence>
<dbReference type="EMBL" id="JBANRG010000020">
    <property type="protein sequence ID" value="KAK7457061.1"/>
    <property type="molecule type" value="Genomic_DNA"/>
</dbReference>
<evidence type="ECO:0000313" key="8">
    <source>
        <dbReference type="Proteomes" id="UP001498398"/>
    </source>
</evidence>
<dbReference type="InterPro" id="IPR029525">
    <property type="entry name" value="INO80C/Ies6"/>
</dbReference>
<feature type="domain" description="Vps72/YL1 C-terminal" evidence="6">
    <location>
        <begin position="155"/>
        <end position="184"/>
    </location>
</feature>
<dbReference type="SMART" id="SM00993">
    <property type="entry name" value="YL1_C"/>
    <property type="match status" value="1"/>
</dbReference>
<gene>
    <name evidence="7" type="primary">IES6</name>
    <name evidence="7" type="ORF">VKT23_010363</name>
</gene>
<reference evidence="7 8" key="1">
    <citation type="submission" date="2024-01" db="EMBL/GenBank/DDBJ databases">
        <title>A draft genome for the cacao thread blight pathogen Marasmiellus scandens.</title>
        <authorList>
            <person name="Baruah I.K."/>
            <person name="Leung J."/>
            <person name="Bukari Y."/>
            <person name="Amoako-Attah I."/>
            <person name="Meinhardt L.W."/>
            <person name="Bailey B.A."/>
            <person name="Cohen S.P."/>
        </authorList>
    </citation>
    <scope>NUCLEOTIDE SEQUENCE [LARGE SCALE GENOMIC DNA]</scope>
    <source>
        <strain evidence="7 8">GH-19</strain>
    </source>
</reference>
<feature type="region of interest" description="Disordered" evidence="5">
    <location>
        <begin position="1"/>
        <end position="118"/>
    </location>
</feature>
<evidence type="ECO:0000259" key="6">
    <source>
        <dbReference type="SMART" id="SM00993"/>
    </source>
</evidence>
<comment type="subcellular location">
    <subcellularLocation>
        <location evidence="1">Nucleus</location>
    </subcellularLocation>
</comment>
<keyword evidence="2" id="KW-0805">Transcription regulation</keyword>
<dbReference type="Proteomes" id="UP001498398">
    <property type="component" value="Unassembled WGS sequence"/>
</dbReference>
<evidence type="ECO:0000256" key="1">
    <source>
        <dbReference type="ARBA" id="ARBA00004123"/>
    </source>
</evidence>